<evidence type="ECO:0000313" key="3">
    <source>
        <dbReference type="Proteomes" id="UP001221898"/>
    </source>
</evidence>
<protein>
    <submittedName>
        <fullName evidence="2">Uncharacterized protein</fullName>
    </submittedName>
</protein>
<name>A0AAD7SP44_9TELE</name>
<organism evidence="2 3">
    <name type="scientific">Aldrovandia affinis</name>
    <dbReference type="NCBI Taxonomy" id="143900"/>
    <lineage>
        <taxon>Eukaryota</taxon>
        <taxon>Metazoa</taxon>
        <taxon>Chordata</taxon>
        <taxon>Craniata</taxon>
        <taxon>Vertebrata</taxon>
        <taxon>Euteleostomi</taxon>
        <taxon>Actinopterygii</taxon>
        <taxon>Neopterygii</taxon>
        <taxon>Teleostei</taxon>
        <taxon>Notacanthiformes</taxon>
        <taxon>Halosauridae</taxon>
        <taxon>Aldrovandia</taxon>
    </lineage>
</organism>
<sequence length="124" mass="13737">MDLGGSCSREGEFQDQRESGQDQEEQHQCNPGRTASQRKAGSVSKEEARGICACRVFRLESVLLNPIGPFLFSGQHLAVVGSEVVLSPCTTSPTIAAEQLKFISFRLLPKISLMEEYLWLVQHL</sequence>
<feature type="compositionally biased region" description="Basic and acidic residues" evidence="1">
    <location>
        <begin position="9"/>
        <end position="27"/>
    </location>
</feature>
<evidence type="ECO:0000313" key="2">
    <source>
        <dbReference type="EMBL" id="KAJ8405171.1"/>
    </source>
</evidence>
<reference evidence="2" key="1">
    <citation type="journal article" date="2023" name="Science">
        <title>Genome structures resolve the early diversification of teleost fishes.</title>
        <authorList>
            <person name="Parey E."/>
            <person name="Louis A."/>
            <person name="Montfort J."/>
            <person name="Bouchez O."/>
            <person name="Roques C."/>
            <person name="Iampietro C."/>
            <person name="Lluch J."/>
            <person name="Castinel A."/>
            <person name="Donnadieu C."/>
            <person name="Desvignes T."/>
            <person name="Floi Bucao C."/>
            <person name="Jouanno E."/>
            <person name="Wen M."/>
            <person name="Mejri S."/>
            <person name="Dirks R."/>
            <person name="Jansen H."/>
            <person name="Henkel C."/>
            <person name="Chen W.J."/>
            <person name="Zahm M."/>
            <person name="Cabau C."/>
            <person name="Klopp C."/>
            <person name="Thompson A.W."/>
            <person name="Robinson-Rechavi M."/>
            <person name="Braasch I."/>
            <person name="Lecointre G."/>
            <person name="Bobe J."/>
            <person name="Postlethwait J.H."/>
            <person name="Berthelot C."/>
            <person name="Roest Crollius H."/>
            <person name="Guiguen Y."/>
        </authorList>
    </citation>
    <scope>NUCLEOTIDE SEQUENCE</scope>
    <source>
        <strain evidence="2">NC1722</strain>
    </source>
</reference>
<comment type="caution">
    <text evidence="2">The sequence shown here is derived from an EMBL/GenBank/DDBJ whole genome shotgun (WGS) entry which is preliminary data.</text>
</comment>
<feature type="region of interest" description="Disordered" evidence="1">
    <location>
        <begin position="1"/>
        <end position="45"/>
    </location>
</feature>
<proteinExistence type="predicted"/>
<dbReference type="AlphaFoldDB" id="A0AAD7SP44"/>
<keyword evidence="3" id="KW-1185">Reference proteome</keyword>
<gene>
    <name evidence="2" type="ORF">AAFF_G00321620</name>
</gene>
<feature type="compositionally biased region" description="Polar residues" evidence="1">
    <location>
        <begin position="28"/>
        <end position="39"/>
    </location>
</feature>
<accession>A0AAD7SP44</accession>
<dbReference type="EMBL" id="JAINUG010000049">
    <property type="protein sequence ID" value="KAJ8405171.1"/>
    <property type="molecule type" value="Genomic_DNA"/>
</dbReference>
<evidence type="ECO:0000256" key="1">
    <source>
        <dbReference type="SAM" id="MobiDB-lite"/>
    </source>
</evidence>
<dbReference type="Proteomes" id="UP001221898">
    <property type="component" value="Unassembled WGS sequence"/>
</dbReference>